<evidence type="ECO:0000313" key="2">
    <source>
        <dbReference type="Proteomes" id="UP000821656"/>
    </source>
</evidence>
<dbReference type="EMBL" id="JABSXK010000001">
    <property type="protein sequence ID" value="NRV07646.1"/>
    <property type="molecule type" value="Genomic_DNA"/>
</dbReference>
<comment type="caution">
    <text evidence="1">The sequence shown here is derived from an EMBL/GenBank/DDBJ whole genome shotgun (WGS) entry which is preliminary data.</text>
</comment>
<dbReference type="Proteomes" id="UP000821656">
    <property type="component" value="Unassembled WGS sequence"/>
</dbReference>
<evidence type="ECO:0000313" key="1">
    <source>
        <dbReference type="EMBL" id="NRV07646.1"/>
    </source>
</evidence>
<accession>A0A9Q5GJ41</accession>
<name>A0A9Q5GJ41_CLOBE</name>
<proteinExistence type="predicted"/>
<sequence length="192" mass="22698">METIVKSQNNEMVLGLKNLLKMAKPIADYDEWYKLLKSNKEPEKEIADLINIAKENTYNEDKIYKVVNAIYDEEKELVEIYKVPKGFCDREFTHVLTKRSVEFMDFASFLMYTAIECEEDMGFLFESEYHEGNFENCQYATSEDVWEALKKLIGMDYDTMEEDFKSVRWEDNDNTAIVSLKNDDKEYAILKM</sequence>
<dbReference type="RefSeq" id="WP_077305455.1">
    <property type="nucleotide sequence ID" value="NZ_CP016090.1"/>
</dbReference>
<reference evidence="1" key="1">
    <citation type="submission" date="2020-05" db="EMBL/GenBank/DDBJ databases">
        <title>Genomic insights into acetone-butanol-ethanol (ABE) fermentation by sequencing solventogenic clostridia strains.</title>
        <authorList>
            <person name="Brown S."/>
        </authorList>
    </citation>
    <scope>NUCLEOTIDE SEQUENCE</scope>
    <source>
        <strain evidence="1">DJ126</strain>
    </source>
</reference>
<organism evidence="1 2">
    <name type="scientific">Clostridium beijerinckii</name>
    <name type="common">Clostridium MP</name>
    <dbReference type="NCBI Taxonomy" id="1520"/>
    <lineage>
        <taxon>Bacteria</taxon>
        <taxon>Bacillati</taxon>
        <taxon>Bacillota</taxon>
        <taxon>Clostridia</taxon>
        <taxon>Eubacteriales</taxon>
        <taxon>Clostridiaceae</taxon>
        <taxon>Clostridium</taxon>
    </lineage>
</organism>
<gene>
    <name evidence="1" type="ORF">DFH45_000609</name>
</gene>
<protein>
    <submittedName>
        <fullName evidence="1">Uncharacterized protein</fullName>
    </submittedName>
</protein>
<dbReference type="AlphaFoldDB" id="A0A9Q5GJ41"/>